<dbReference type="PROSITE" id="PS50097">
    <property type="entry name" value="BTB"/>
    <property type="match status" value="1"/>
</dbReference>
<accession>A0A2T4BEL3</accession>
<name>A0A2T4BEL3_9HYPO</name>
<dbReference type="OrthoDB" id="1022638at2759"/>
<dbReference type="Pfam" id="PF00651">
    <property type="entry name" value="BTB"/>
    <property type="match status" value="1"/>
</dbReference>
<dbReference type="InterPro" id="IPR011333">
    <property type="entry name" value="SKP1/BTB/POZ_sf"/>
</dbReference>
<feature type="domain" description="BTB" evidence="1">
    <location>
        <begin position="21"/>
        <end position="88"/>
    </location>
</feature>
<protein>
    <recommendedName>
        <fullName evidence="1">BTB domain-containing protein</fullName>
    </recommendedName>
</protein>
<dbReference type="PANTHER" id="PTHR47843">
    <property type="entry name" value="BTB DOMAIN-CONTAINING PROTEIN-RELATED"/>
    <property type="match status" value="1"/>
</dbReference>
<dbReference type="Proteomes" id="UP000241546">
    <property type="component" value="Unassembled WGS sequence"/>
</dbReference>
<dbReference type="AlphaFoldDB" id="A0A2T4BEL3"/>
<evidence type="ECO:0000259" key="1">
    <source>
        <dbReference type="PROSITE" id="PS50097"/>
    </source>
</evidence>
<dbReference type="PANTHER" id="PTHR47843:SF5">
    <property type="entry name" value="BTB_POZ DOMAIN PROTEIN"/>
    <property type="match status" value="1"/>
</dbReference>
<dbReference type="CDD" id="cd18186">
    <property type="entry name" value="BTB_POZ_ZBTB_KLHL-like"/>
    <property type="match status" value="1"/>
</dbReference>
<reference evidence="3" key="1">
    <citation type="submission" date="2016-07" db="EMBL/GenBank/DDBJ databases">
        <title>Multiple horizontal gene transfer events from other fungi enriched the ability of initially mycotrophic Trichoderma (Ascomycota) to feed on dead plant biomass.</title>
        <authorList>
            <consortium name="DOE Joint Genome Institute"/>
            <person name="Atanasova L."/>
            <person name="Chenthamara K."/>
            <person name="Zhang J."/>
            <person name="Grujic M."/>
            <person name="Henrissat B."/>
            <person name="Kuo A."/>
            <person name="Aerts A."/>
            <person name="Salamov A."/>
            <person name="Lipzen A."/>
            <person name="Labutti K."/>
            <person name="Barry K."/>
            <person name="Miao Y."/>
            <person name="Rahimi M.J."/>
            <person name="Shen Q."/>
            <person name="Grigoriev I.V."/>
            <person name="Kubicek C.P."/>
            <person name="Druzhinina I.S."/>
        </authorList>
    </citation>
    <scope>NUCLEOTIDE SEQUENCE [LARGE SCALE GENOMIC DNA]</scope>
    <source>
        <strain evidence="3">TUCIM 6016</strain>
    </source>
</reference>
<organism evidence="2 3">
    <name type="scientific">Trichoderma citrinoviride</name>
    <dbReference type="NCBI Taxonomy" id="58853"/>
    <lineage>
        <taxon>Eukaryota</taxon>
        <taxon>Fungi</taxon>
        <taxon>Dikarya</taxon>
        <taxon>Ascomycota</taxon>
        <taxon>Pezizomycotina</taxon>
        <taxon>Sordariomycetes</taxon>
        <taxon>Hypocreomycetidae</taxon>
        <taxon>Hypocreales</taxon>
        <taxon>Hypocreaceae</taxon>
        <taxon>Trichoderma</taxon>
    </lineage>
</organism>
<evidence type="ECO:0000313" key="2">
    <source>
        <dbReference type="EMBL" id="PTB67681.1"/>
    </source>
</evidence>
<dbReference type="Gene3D" id="3.30.710.10">
    <property type="entry name" value="Potassium Channel Kv1.1, Chain A"/>
    <property type="match status" value="1"/>
</dbReference>
<dbReference type="GeneID" id="36598397"/>
<keyword evidence="3" id="KW-1185">Reference proteome</keyword>
<dbReference type="SMART" id="SM00225">
    <property type="entry name" value="BTB"/>
    <property type="match status" value="1"/>
</dbReference>
<dbReference type="EMBL" id="KZ680211">
    <property type="protein sequence ID" value="PTB67681.1"/>
    <property type="molecule type" value="Genomic_DNA"/>
</dbReference>
<dbReference type="InterPro" id="IPR000210">
    <property type="entry name" value="BTB/POZ_dom"/>
</dbReference>
<gene>
    <name evidence="2" type="ORF">BBK36DRAFT_1116811</name>
</gene>
<dbReference type="SUPFAM" id="SSF54695">
    <property type="entry name" value="POZ domain"/>
    <property type="match status" value="1"/>
</dbReference>
<sequence>MATVSTAGVDFRDLLRSGQFSDLTVVCRGTEFKLHKVIACLQSPVFLAAVNSDFKEGRTGVIKIDQFDAETVRRLVEFLYTGDYDRMPQEPQPVQEKTQGTVLHVRVNAIADYYGVKALGHLASQKIQQAFRDKWDPKAFMITAKEALSATGDKTLHDSMARIAAQNMTDLVGCPELTDLVGDFAAQVLRHQGQKQAELVAKRQYAEAGTARVMEKFGKIIAEINKREYCRNVTCAEASFGCNIEQVDSPIGEPTYILRCSYCRCRHYIATSSEQMEDGYGLVMLKL</sequence>
<proteinExistence type="predicted"/>
<dbReference type="RefSeq" id="XP_024751001.1">
    <property type="nucleotide sequence ID" value="XM_024890279.1"/>
</dbReference>
<evidence type="ECO:0000313" key="3">
    <source>
        <dbReference type="Proteomes" id="UP000241546"/>
    </source>
</evidence>